<dbReference type="GO" id="GO:0030246">
    <property type="term" value="F:carbohydrate binding"/>
    <property type="evidence" value="ECO:0007669"/>
    <property type="project" value="InterPro"/>
</dbReference>
<evidence type="ECO:0000256" key="4">
    <source>
        <dbReference type="ARBA" id="ARBA00023180"/>
    </source>
</evidence>
<dbReference type="EMBL" id="JACVVD010000015">
    <property type="protein sequence ID" value="MBD0384052.1"/>
    <property type="molecule type" value="Genomic_DNA"/>
</dbReference>
<feature type="domain" description="Fibronectin type-III" evidence="7">
    <location>
        <begin position="742"/>
        <end position="833"/>
    </location>
</feature>
<dbReference type="InterPro" id="IPR033131">
    <property type="entry name" value="Pectinesterase_Asp_AS"/>
</dbReference>
<dbReference type="SUPFAM" id="SSF49265">
    <property type="entry name" value="Fibronectin type III"/>
    <property type="match status" value="3"/>
</dbReference>
<feature type="signal peptide" evidence="6">
    <location>
        <begin position="1"/>
        <end position="22"/>
    </location>
</feature>
<sequence>MKKWLARILVASLLAASFSVSAHSEAASAPLPAFPGAEGGGKYTSGGRSQAVYEVTTLDDYTSKEAPIPGSLRDAVSQSNRTVVFRIGGTIRLKESLKITGSNLTIAGQTAPGDGITVTDYTTTVDADNVVIRYMRFRLGDRFPSEDDAFGMRNHKNLILDHCSFSWSVDEVLSLYNNENTTVQWSFIEESMLMTTHQKGRHGYAGIWGGNNASFLHNLIAHNFSRNPRFSGGDPVSDIMESTNNVIYNWGLFSAYGGGKGQYNLNNNYYKHGANTYYNVRHEFFNEILSPSQLYVDGNVMEGDAEISADNWLGVKSVQDPSLKLSQPVQVAGGYVPEPAQDAYNHVLAGAGATLPKRDAIDARVVNDVKNRTGQYINSPIEVGGYPDYPTVVSTVADQDHDGMDDAWEMEKGLSPTNPDDRNGTNVSPEGYTNLEVYLHDLIVKGTAGNKHTGNPVVAITSPVNNTLKDAGSNVTVEASASDNDGIAKVEFIVDGNVMAEDTTAPYSFEWNHVTDGTHFLVVKATDNAGLSTQSDNVAVHVNKTGPIAPWQSQDIGSVGIPGHTQLEGDEKTVTVKSAGDIGGTADAFHYAYQTLTGNGEIIARIDHITPTDDNAEAGVMVRETLEPSSKMAMLAIPYVKLGKKGVMISRSEAGADSARAEHEDFITTPYWVKLVRIGSQLTGLISADKTNWKRIASVDIPMQETVYIGLAADASKTIDDVNKYNASLFSGVEIQSLAADYPTPPQSLTISAGNKSAALAWSPVSTAATYNIKRSNVPGGPYTTVKSNVTTSSFTDTNLTAGKPYYYVVSSVNTSGESFDSTEASVTPTGAAETIWLITDDYEGDTIGEIPAGYTQVNPIPPTDTNKVMTQEVPVTSTGNSSGKAMQLYDTGTVNTRAAKAFAPQKGTVIVEADYMQQSVIGAAGLLQLQTPDGGKTPLSLEIRKPSGESANAFVINNSNNYIKLTNEVPPVNKWIHFKIEANVVTGTAKIYVDGAPAFTPEVDFLSSTLTDTRAKGIGRIHFSTPGTGSGSPYWDNVKVYVEPVAAPAGVTAVQGNGAVELKWPVVQGAVSYNVKRSETDGGPYTTIKSEWQETSYIDNTVTNGTTYYYVVTAMGVGGESANSNQVQVTPSASAPKPAAPAELNVKSRDSQVDLSWNPVDNVNFYTVKKAADPAGPYEIVADHITDSAYRVGGVTNGVTGYYAVSATNVAGESADSAPVTGVARAQIGTPVLTAEAGHAQVTLNWTQAAEANRYVLKRATNIEGPYTVLADNLPGTTYTDTKLVNGQPYYYKITAANETGTGLESAVAAARPVLNIGQPVVPDGVKAVPGDSEVQLTWNAVSGAADYQVVRSTDKNGPFSVIADHVAGLSFADTGLANDTAYYYAVAARNEKGMSYHSLPVKAVPGAVIVVAQDGSGQFTKIADAVNAVPDNSTKLTIIKVKNGIYNEKVLVPSTKKMITMIGESREGTVLVNGDSASTIGPNGQPLGTSNSYTLRTSGTDFTLENMTIRNSAGRTAGQAVALYAEGDRGIFRNVKLLGYQDTLQADKGRQYFVDSHIEGTVDFIFGSSAVVFENNIIQSVGPGYVTAPSTEMGKPGYVFINNQLIASPDAPAGTVDLGRPWRDYGSTTYINNYLGEHIRATGWNEWVDGRSETSRLSEYFSYGPGANPAGRVNWSKQLTSEEAAQYTFESTLGGSDGWNPKESIGLIDKAPIAVVRVSSIAVIASGGANSITLKNGSLSLKALVLPGNSANPSVSWHVVEKDGITPTSRATINTDGLLVAKSDGIVKVVATAKDGSGVQGSMYIFIRGQSGVPSDLPVATLDGPADVTSGQEFSYRVGLGHVSSSPSSSVYALDFTLQFGTNAIDFVSADSVKPGFRIIAQKTDIPGQVRIIASSLGAAGAITSSGDLIELKFKAKPVSGTEAAQLGFTSFKASNGAAQILTVLQANPSIVKVVQ</sequence>
<evidence type="ECO:0000313" key="8">
    <source>
        <dbReference type="EMBL" id="MBD0384052.1"/>
    </source>
</evidence>
<reference evidence="8" key="1">
    <citation type="submission" date="2020-09" db="EMBL/GenBank/DDBJ databases">
        <title>Draft Genome Sequence of Paenibacillus sp. WST5.</title>
        <authorList>
            <person name="Bao Z."/>
        </authorList>
    </citation>
    <scope>NUCLEOTIDE SEQUENCE</scope>
    <source>
        <strain evidence="8">WST5</strain>
    </source>
</reference>
<evidence type="ECO:0000256" key="1">
    <source>
        <dbReference type="ARBA" id="ARBA00022723"/>
    </source>
</evidence>
<dbReference type="Pfam" id="PF01095">
    <property type="entry name" value="Pectinesterase"/>
    <property type="match status" value="1"/>
</dbReference>
<name>A0A926KV17_9BACL</name>
<feature type="domain" description="Fibronectin type-III" evidence="7">
    <location>
        <begin position="1138"/>
        <end position="1228"/>
    </location>
</feature>
<dbReference type="InterPro" id="IPR002102">
    <property type="entry name" value="Cohesin_dom"/>
</dbReference>
<organism evidence="8 9">
    <name type="scientific">Paenibacillus sedimenti</name>
    <dbReference type="NCBI Taxonomy" id="2770274"/>
    <lineage>
        <taxon>Bacteria</taxon>
        <taxon>Bacillati</taxon>
        <taxon>Bacillota</taxon>
        <taxon>Bacilli</taxon>
        <taxon>Bacillales</taxon>
        <taxon>Paenibacillaceae</taxon>
        <taxon>Paenibacillus</taxon>
    </lineage>
</organism>
<dbReference type="SUPFAM" id="SSF49384">
    <property type="entry name" value="Carbohydrate-binding domain"/>
    <property type="match status" value="1"/>
</dbReference>
<dbReference type="InterPro" id="IPR011050">
    <property type="entry name" value="Pectin_lyase_fold/virulence"/>
</dbReference>
<dbReference type="GO" id="GO:0000272">
    <property type="term" value="P:polysaccharide catabolic process"/>
    <property type="evidence" value="ECO:0007669"/>
    <property type="project" value="InterPro"/>
</dbReference>
<accession>A0A926KV17</accession>
<dbReference type="InterPro" id="IPR008965">
    <property type="entry name" value="CBM2/CBM3_carb-bd_dom_sf"/>
</dbReference>
<dbReference type="PANTHER" id="PTHR42970:SF1">
    <property type="entry name" value="PECTATE LYASE C-RELATED"/>
    <property type="match status" value="1"/>
</dbReference>
<dbReference type="CDD" id="cd00063">
    <property type="entry name" value="FN3"/>
    <property type="match status" value="3"/>
</dbReference>
<keyword evidence="4" id="KW-0325">Glycoprotein</keyword>
<feature type="active site" evidence="5">
    <location>
        <position position="1565"/>
    </location>
</feature>
<comment type="caution">
    <text evidence="8">The sequence shown here is derived from an EMBL/GenBank/DDBJ whole genome shotgun (WGS) entry which is preliminary data.</text>
</comment>
<proteinExistence type="predicted"/>
<dbReference type="PANTHER" id="PTHR42970">
    <property type="entry name" value="PECTATE LYASE C-RELATED"/>
    <property type="match status" value="1"/>
</dbReference>
<keyword evidence="6" id="KW-0732">Signal</keyword>
<keyword evidence="2" id="KW-0378">Hydrolase</keyword>
<gene>
    <name evidence="8" type="ORF">ICC18_28790</name>
</gene>
<dbReference type="Pfam" id="PF17957">
    <property type="entry name" value="Big_7"/>
    <property type="match status" value="1"/>
</dbReference>
<keyword evidence="9" id="KW-1185">Reference proteome</keyword>
<evidence type="ECO:0000256" key="2">
    <source>
        <dbReference type="ARBA" id="ARBA00022801"/>
    </source>
</evidence>
<keyword evidence="3" id="KW-0063">Aspartyl esterase</keyword>
<dbReference type="RefSeq" id="WP_188177835.1">
    <property type="nucleotide sequence ID" value="NZ_JACVVD010000015.1"/>
</dbReference>
<dbReference type="InterPro" id="IPR003961">
    <property type="entry name" value="FN3_dom"/>
</dbReference>
<evidence type="ECO:0000259" key="7">
    <source>
        <dbReference type="PROSITE" id="PS50853"/>
    </source>
</evidence>
<dbReference type="Gene3D" id="2.160.20.10">
    <property type="entry name" value="Single-stranded right-handed beta-helix, Pectin lyase-like"/>
    <property type="match status" value="2"/>
</dbReference>
<dbReference type="InterPro" id="IPR013783">
    <property type="entry name" value="Ig-like_fold"/>
</dbReference>
<dbReference type="SMART" id="SM00060">
    <property type="entry name" value="FN3"/>
    <property type="match status" value="5"/>
</dbReference>
<protein>
    <recommendedName>
        <fullName evidence="7">Fibronectin type-III domain-containing protein</fullName>
    </recommendedName>
</protein>
<dbReference type="InterPro" id="IPR036116">
    <property type="entry name" value="FN3_sf"/>
</dbReference>
<evidence type="ECO:0000256" key="6">
    <source>
        <dbReference type="SAM" id="SignalP"/>
    </source>
</evidence>
<feature type="chain" id="PRO_5039401135" description="Fibronectin type-III domain-containing protein" evidence="6">
    <location>
        <begin position="23"/>
        <end position="1958"/>
    </location>
</feature>
<evidence type="ECO:0000256" key="5">
    <source>
        <dbReference type="PROSITE-ProRule" id="PRU10040"/>
    </source>
</evidence>
<evidence type="ECO:0000313" key="9">
    <source>
        <dbReference type="Proteomes" id="UP000650466"/>
    </source>
</evidence>
<dbReference type="PROSITE" id="PS50853">
    <property type="entry name" value="FN3"/>
    <property type="match status" value="3"/>
</dbReference>
<dbReference type="InterPro" id="IPR012334">
    <property type="entry name" value="Pectin_lyas_fold"/>
</dbReference>
<feature type="domain" description="Fibronectin type-III" evidence="7">
    <location>
        <begin position="1045"/>
        <end position="1136"/>
    </location>
</feature>
<dbReference type="InterPro" id="IPR052063">
    <property type="entry name" value="Polysaccharide_Lyase_1"/>
</dbReference>
<dbReference type="GO" id="GO:0042545">
    <property type="term" value="P:cell wall modification"/>
    <property type="evidence" value="ECO:0007669"/>
    <property type="project" value="InterPro"/>
</dbReference>
<dbReference type="InterPro" id="IPR000070">
    <property type="entry name" value="Pectinesterase_cat"/>
</dbReference>
<dbReference type="Proteomes" id="UP000650466">
    <property type="component" value="Unassembled WGS sequence"/>
</dbReference>
<evidence type="ECO:0000256" key="3">
    <source>
        <dbReference type="ARBA" id="ARBA00023085"/>
    </source>
</evidence>
<dbReference type="CDD" id="cd08547">
    <property type="entry name" value="Type_II_cohesin"/>
    <property type="match status" value="1"/>
</dbReference>
<dbReference type="GO" id="GO:0046872">
    <property type="term" value="F:metal ion binding"/>
    <property type="evidence" value="ECO:0007669"/>
    <property type="project" value="UniProtKB-KW"/>
</dbReference>
<dbReference type="Gene3D" id="2.60.40.10">
    <property type="entry name" value="Immunoglobulins"/>
    <property type="match status" value="6"/>
</dbReference>
<dbReference type="Gene3D" id="2.60.120.200">
    <property type="match status" value="1"/>
</dbReference>
<dbReference type="SUPFAM" id="SSF51126">
    <property type="entry name" value="Pectin lyase-like"/>
    <property type="match status" value="2"/>
</dbReference>
<dbReference type="Pfam" id="PF00963">
    <property type="entry name" value="Cohesin"/>
    <property type="match status" value="1"/>
</dbReference>
<dbReference type="GO" id="GO:0030599">
    <property type="term" value="F:pectinesterase activity"/>
    <property type="evidence" value="ECO:0007669"/>
    <property type="project" value="InterPro"/>
</dbReference>
<dbReference type="Gene3D" id="2.60.40.680">
    <property type="match status" value="1"/>
</dbReference>
<keyword evidence="1" id="KW-0479">Metal-binding</keyword>
<dbReference type="PROSITE" id="PS00503">
    <property type="entry name" value="PECTINESTERASE_2"/>
    <property type="match status" value="1"/>
</dbReference>